<protein>
    <submittedName>
        <fullName evidence="1">Diaminopimelate epimerase</fullName>
    </submittedName>
</protein>
<gene>
    <name evidence="1" type="ORF">ABID47_001506</name>
</gene>
<dbReference type="EMBL" id="JBEPLV010000001">
    <property type="protein sequence ID" value="MET3544912.1"/>
    <property type="molecule type" value="Genomic_DNA"/>
</dbReference>
<dbReference type="Gene3D" id="3.10.310.10">
    <property type="entry name" value="Diaminopimelate Epimerase, Chain A, domain 1"/>
    <property type="match status" value="2"/>
</dbReference>
<reference evidence="1 2" key="1">
    <citation type="submission" date="2024-06" db="EMBL/GenBank/DDBJ databases">
        <title>Genomic Encyclopedia of Type Strains, Phase IV (KMG-IV): sequencing the most valuable type-strain genomes for metagenomic binning, comparative biology and taxonomic classification.</title>
        <authorList>
            <person name="Goeker M."/>
        </authorList>
    </citation>
    <scope>NUCLEOTIDE SEQUENCE [LARGE SCALE GENOMIC DNA]</scope>
    <source>
        <strain evidence="1 2">DSM 17253</strain>
    </source>
</reference>
<organism evidence="1 2">
    <name type="scientific">Paenibacillus favisporus</name>
    <dbReference type="NCBI Taxonomy" id="221028"/>
    <lineage>
        <taxon>Bacteria</taxon>
        <taxon>Bacillati</taxon>
        <taxon>Bacillota</taxon>
        <taxon>Bacilli</taxon>
        <taxon>Bacillales</taxon>
        <taxon>Paenibacillaceae</taxon>
        <taxon>Paenibacillus</taxon>
    </lineage>
</organism>
<sequence length="277" mass="30428">MRREIDFVKFSPTQNMTILVQTRHPVKEYALIGSKIMSYDSVHAEQVGFIEPPNHDLAHAALRMAGGEFCGNACMALAAHIATEEDVQPHKLLRVLLEVSGTDELVVCEVKNNGDAYVCQVIMPLPKQIERKTIPYADSALDLAIIRYQDFIHIVMEVEQYDEPTRITAQTIAQVIGVAVGSNLTGILLYKPVTHELRTLIYVPKLDSLVWERGCGSGTASLGAYLAWKNKTSIESAILQPGGIIDVAADWNNGRLATLKVSGNVNIVARGKAFVDM</sequence>
<evidence type="ECO:0000313" key="2">
    <source>
        <dbReference type="Proteomes" id="UP001549098"/>
    </source>
</evidence>
<dbReference type="Pfam" id="PF26317">
    <property type="entry name" value="CntK_N"/>
    <property type="match status" value="1"/>
</dbReference>
<dbReference type="RefSeq" id="WP_354495538.1">
    <property type="nucleotide sequence ID" value="NZ_JBEPLV010000001.1"/>
</dbReference>
<comment type="caution">
    <text evidence="1">The sequence shown here is derived from an EMBL/GenBank/DDBJ whole genome shotgun (WGS) entry which is preliminary data.</text>
</comment>
<dbReference type="InterPro" id="IPR058944">
    <property type="entry name" value="CntK-like"/>
</dbReference>
<accession>A0ABV2EZI7</accession>
<dbReference type="SUPFAM" id="SSF54506">
    <property type="entry name" value="Diaminopimelate epimerase-like"/>
    <property type="match status" value="1"/>
</dbReference>
<name>A0ABV2EZI7_9BACL</name>
<dbReference type="Proteomes" id="UP001549098">
    <property type="component" value="Unassembled WGS sequence"/>
</dbReference>
<evidence type="ECO:0000313" key="1">
    <source>
        <dbReference type="EMBL" id="MET3544912.1"/>
    </source>
</evidence>
<proteinExistence type="predicted"/>
<keyword evidence="2" id="KW-1185">Reference proteome</keyword>